<keyword evidence="2 5" id="KW-0489">Methyltransferase</keyword>
<dbReference type="SUPFAM" id="SSF53335">
    <property type="entry name" value="S-adenosyl-L-methionine-dependent methyltransferases"/>
    <property type="match status" value="1"/>
</dbReference>
<dbReference type="PIRSF" id="PIRSF000410">
    <property type="entry name" value="CheR"/>
    <property type="match status" value="1"/>
</dbReference>
<organism evidence="8 9">
    <name type="scientific">Solimonas aquatica</name>
    <dbReference type="NCBI Taxonomy" id="489703"/>
    <lineage>
        <taxon>Bacteria</taxon>
        <taxon>Pseudomonadati</taxon>
        <taxon>Pseudomonadota</taxon>
        <taxon>Gammaproteobacteria</taxon>
        <taxon>Nevskiales</taxon>
        <taxon>Nevskiaceae</taxon>
        <taxon>Solimonas</taxon>
    </lineage>
</organism>
<feature type="binding site" evidence="6">
    <location>
        <position position="86"/>
    </location>
    <ligand>
        <name>S-adenosyl-L-methionine</name>
        <dbReference type="ChEBI" id="CHEBI:59789"/>
    </ligand>
</feature>
<evidence type="ECO:0000313" key="9">
    <source>
        <dbReference type="Proteomes" id="UP000199233"/>
    </source>
</evidence>
<comment type="catalytic activity">
    <reaction evidence="1 5">
        <text>L-glutamyl-[protein] + S-adenosyl-L-methionine = [protein]-L-glutamate 5-O-methyl ester + S-adenosyl-L-homocysteine</text>
        <dbReference type="Rhea" id="RHEA:24452"/>
        <dbReference type="Rhea" id="RHEA-COMP:10208"/>
        <dbReference type="Rhea" id="RHEA-COMP:10311"/>
        <dbReference type="ChEBI" id="CHEBI:29973"/>
        <dbReference type="ChEBI" id="CHEBI:57856"/>
        <dbReference type="ChEBI" id="CHEBI:59789"/>
        <dbReference type="ChEBI" id="CHEBI:82795"/>
        <dbReference type="EC" id="2.1.1.80"/>
    </reaction>
</comment>
<dbReference type="PANTHER" id="PTHR24422:SF19">
    <property type="entry name" value="CHEMOTAXIS PROTEIN METHYLTRANSFERASE"/>
    <property type="match status" value="1"/>
</dbReference>
<evidence type="ECO:0000256" key="2">
    <source>
        <dbReference type="ARBA" id="ARBA00022603"/>
    </source>
</evidence>
<dbReference type="Pfam" id="PF03705">
    <property type="entry name" value="CheR_N"/>
    <property type="match status" value="1"/>
</dbReference>
<dbReference type="STRING" id="489703.SAMN04488038_101508"/>
<dbReference type="Proteomes" id="UP000199233">
    <property type="component" value="Unassembled WGS sequence"/>
</dbReference>
<dbReference type="AlphaFoldDB" id="A0A1H9ARH2"/>
<dbReference type="Pfam" id="PF01739">
    <property type="entry name" value="CheR"/>
    <property type="match status" value="1"/>
</dbReference>
<dbReference type="SUPFAM" id="SSF47757">
    <property type="entry name" value="Chemotaxis receptor methyltransferase CheR, N-terminal domain"/>
    <property type="match status" value="1"/>
</dbReference>
<dbReference type="GO" id="GO:0032259">
    <property type="term" value="P:methylation"/>
    <property type="evidence" value="ECO:0007669"/>
    <property type="project" value="UniProtKB-KW"/>
</dbReference>
<keyword evidence="3 5" id="KW-0808">Transferase</keyword>
<dbReference type="PROSITE" id="PS50123">
    <property type="entry name" value="CHER"/>
    <property type="match status" value="1"/>
</dbReference>
<feature type="binding site" evidence="6">
    <location>
        <position position="123"/>
    </location>
    <ligand>
        <name>S-adenosyl-L-methionine</name>
        <dbReference type="ChEBI" id="CHEBI:59789"/>
    </ligand>
</feature>
<dbReference type="InterPro" id="IPR036804">
    <property type="entry name" value="CheR_N_sf"/>
</dbReference>
<feature type="binding site" evidence="6">
    <location>
        <begin position="206"/>
        <end position="207"/>
    </location>
    <ligand>
        <name>S-adenosyl-L-methionine</name>
        <dbReference type="ChEBI" id="CHEBI:59789"/>
    </ligand>
</feature>
<dbReference type="InterPro" id="IPR022641">
    <property type="entry name" value="CheR_N"/>
</dbReference>
<dbReference type="EC" id="2.1.1.80" evidence="5"/>
<dbReference type="InterPro" id="IPR029063">
    <property type="entry name" value="SAM-dependent_MTases_sf"/>
</dbReference>
<evidence type="ECO:0000256" key="1">
    <source>
        <dbReference type="ARBA" id="ARBA00001541"/>
    </source>
</evidence>
<evidence type="ECO:0000313" key="8">
    <source>
        <dbReference type="EMBL" id="SEP79320.1"/>
    </source>
</evidence>
<protein>
    <recommendedName>
        <fullName evidence="5">Chemotaxis protein methyltransferase</fullName>
        <ecNumber evidence="5">2.1.1.80</ecNumber>
    </recommendedName>
</protein>
<dbReference type="Gene3D" id="3.40.50.150">
    <property type="entry name" value="Vaccinia Virus protein VP39"/>
    <property type="match status" value="1"/>
</dbReference>
<name>A0A1H9ARH2_9GAMM</name>
<dbReference type="OrthoDB" id="9816309at2"/>
<feature type="binding site" evidence="6">
    <location>
        <position position="90"/>
    </location>
    <ligand>
        <name>S-adenosyl-L-methionine</name>
        <dbReference type="ChEBI" id="CHEBI:59789"/>
    </ligand>
</feature>
<accession>A0A1H9ARH2</accession>
<comment type="function">
    <text evidence="5">Methylation of the membrane-bound methyl-accepting chemotaxis proteins (MCP) to form gamma-glutamyl methyl ester residues in MCP.</text>
</comment>
<feature type="domain" description="CheR-type methyltransferase" evidence="7">
    <location>
        <begin position="8"/>
        <end position="279"/>
    </location>
</feature>
<evidence type="ECO:0000256" key="4">
    <source>
        <dbReference type="ARBA" id="ARBA00022691"/>
    </source>
</evidence>
<evidence type="ECO:0000256" key="6">
    <source>
        <dbReference type="PIRSR" id="PIRSR000410-1"/>
    </source>
</evidence>
<reference evidence="8 9" key="1">
    <citation type="submission" date="2016-10" db="EMBL/GenBank/DDBJ databases">
        <authorList>
            <person name="de Groot N.N."/>
        </authorList>
    </citation>
    <scope>NUCLEOTIDE SEQUENCE [LARGE SCALE GENOMIC DNA]</scope>
    <source>
        <strain evidence="8 9">DSM 25927</strain>
    </source>
</reference>
<dbReference type="Gene3D" id="1.10.155.10">
    <property type="entry name" value="Chemotaxis receptor methyltransferase CheR, N-terminal domain"/>
    <property type="match status" value="1"/>
</dbReference>
<dbReference type="GO" id="GO:0008983">
    <property type="term" value="F:protein-glutamate O-methyltransferase activity"/>
    <property type="evidence" value="ECO:0007669"/>
    <property type="project" value="UniProtKB-EC"/>
</dbReference>
<dbReference type="EMBL" id="FOFS01000001">
    <property type="protein sequence ID" value="SEP79320.1"/>
    <property type="molecule type" value="Genomic_DNA"/>
</dbReference>
<gene>
    <name evidence="8" type="ORF">SAMN04488038_101508</name>
</gene>
<dbReference type="InterPro" id="IPR026024">
    <property type="entry name" value="Chemotaxis_MeTrfase_CheR"/>
</dbReference>
<proteinExistence type="predicted"/>
<feature type="binding site" evidence="6">
    <location>
        <position position="84"/>
    </location>
    <ligand>
        <name>S-adenosyl-L-methionine</name>
        <dbReference type="ChEBI" id="CHEBI:59789"/>
    </ligand>
</feature>
<dbReference type="RefSeq" id="WP_093281500.1">
    <property type="nucleotide sequence ID" value="NZ_FOFS01000001.1"/>
</dbReference>
<keyword evidence="9" id="KW-1185">Reference proteome</keyword>
<evidence type="ECO:0000259" key="7">
    <source>
        <dbReference type="PROSITE" id="PS50123"/>
    </source>
</evidence>
<feature type="binding site" evidence="6">
    <location>
        <position position="148"/>
    </location>
    <ligand>
        <name>S-adenosyl-L-methionine</name>
        <dbReference type="ChEBI" id="CHEBI:59789"/>
    </ligand>
</feature>
<dbReference type="PRINTS" id="PR00996">
    <property type="entry name" value="CHERMTFRASE"/>
</dbReference>
<dbReference type="PANTHER" id="PTHR24422">
    <property type="entry name" value="CHEMOTAXIS PROTEIN METHYLTRANSFERASE"/>
    <property type="match status" value="1"/>
</dbReference>
<evidence type="ECO:0000256" key="5">
    <source>
        <dbReference type="PIRNR" id="PIRNR000410"/>
    </source>
</evidence>
<evidence type="ECO:0000256" key="3">
    <source>
        <dbReference type="ARBA" id="ARBA00022679"/>
    </source>
</evidence>
<dbReference type="InterPro" id="IPR050903">
    <property type="entry name" value="Bact_Chemotaxis_MeTrfase"/>
</dbReference>
<sequence length="279" mass="32316">MTQAVLPDSTREFEFTPADFERVRKLIYQRAGIALAPSKQDMVYSRLARRLRARQIDSFKAYLDDLDDPLSAEWEAFVNALTTNLTSFFREAHHFDRLYELLLKQTPGSEVLLWSSASSTGEEPYSMAITVMEALDKVRLRVRILATDLDTNVLETARQGVYALDRIEKLSEERKRRFFLRGSGSAQGYVRVRDELRAMVSFQQLNLLDPQWPLKGPFTVIFCRNVMIYFDKPTQYRVLQKMVPLLTPDGLLFTGHSESFFHATDLIQPCGRTIYRRAR</sequence>
<dbReference type="InterPro" id="IPR000780">
    <property type="entry name" value="CheR_MeTrfase"/>
</dbReference>
<dbReference type="InterPro" id="IPR022642">
    <property type="entry name" value="CheR_C"/>
</dbReference>
<feature type="binding site" evidence="6">
    <location>
        <begin position="224"/>
        <end position="225"/>
    </location>
    <ligand>
        <name>S-adenosyl-L-methionine</name>
        <dbReference type="ChEBI" id="CHEBI:59789"/>
    </ligand>
</feature>
<dbReference type="SMART" id="SM00138">
    <property type="entry name" value="MeTrc"/>
    <property type="match status" value="1"/>
</dbReference>
<keyword evidence="4 5" id="KW-0949">S-adenosyl-L-methionine</keyword>